<dbReference type="EMBL" id="CP068224">
    <property type="protein sequence ID" value="QQT54560.1"/>
    <property type="molecule type" value="Genomic_DNA"/>
</dbReference>
<protein>
    <submittedName>
        <fullName evidence="1">Uncharacterized protein</fullName>
    </submittedName>
</protein>
<name>A0ABX7CTJ2_SPHMU</name>
<accession>A0ABX7CTJ2</accession>
<evidence type="ECO:0000313" key="2">
    <source>
        <dbReference type="Proteomes" id="UP000595498"/>
    </source>
</evidence>
<organism evidence="1 2">
    <name type="scientific">Sphingobacterium multivorum</name>
    <dbReference type="NCBI Taxonomy" id="28454"/>
    <lineage>
        <taxon>Bacteria</taxon>
        <taxon>Pseudomonadati</taxon>
        <taxon>Bacteroidota</taxon>
        <taxon>Sphingobacteriia</taxon>
        <taxon>Sphingobacteriales</taxon>
        <taxon>Sphingobacteriaceae</taxon>
        <taxon>Sphingobacterium</taxon>
    </lineage>
</organism>
<proteinExistence type="predicted"/>
<sequence length="67" mass="7759">MLDRRKVQPARGPIINYRYNEMEILKEQEFNGLDQVLAEQTMLAWTALLPFISNDEDDADSCPILAF</sequence>
<keyword evidence="2" id="KW-1185">Reference proteome</keyword>
<gene>
    <name evidence="1" type="ORF">I6I98_04695</name>
</gene>
<evidence type="ECO:0000313" key="1">
    <source>
        <dbReference type="EMBL" id="QQT54560.1"/>
    </source>
</evidence>
<dbReference type="Proteomes" id="UP000595498">
    <property type="component" value="Chromosome"/>
</dbReference>
<reference evidence="1 2" key="1">
    <citation type="submission" date="2021-01" db="EMBL/GenBank/DDBJ databases">
        <title>FDA dAtabase for Regulatory Grade micrObial Sequences (FDA-ARGOS): Supporting development and validation of Infectious Disease Dx tests.</title>
        <authorList>
            <person name="Sproer C."/>
            <person name="Gronow S."/>
            <person name="Severitt S."/>
            <person name="Schroder I."/>
            <person name="Tallon L."/>
            <person name="Sadzewicz L."/>
            <person name="Zhao X."/>
            <person name="Boylan J."/>
            <person name="Ott S."/>
            <person name="Bowen H."/>
            <person name="Vavikolanu K."/>
            <person name="Mehta A."/>
            <person name="Aluvathingal J."/>
            <person name="Nadendla S."/>
            <person name="Lowell S."/>
            <person name="Myers T."/>
            <person name="Yan Y."/>
            <person name="Sichtig H."/>
        </authorList>
    </citation>
    <scope>NUCLEOTIDE SEQUENCE [LARGE SCALE GENOMIC DNA]</scope>
    <source>
        <strain evidence="1 2">FDAARGOS_1141</strain>
    </source>
</reference>